<organism evidence="1 2">
    <name type="scientific">Caerostris extrusa</name>
    <name type="common">Bark spider</name>
    <name type="synonym">Caerostris bankana</name>
    <dbReference type="NCBI Taxonomy" id="172846"/>
    <lineage>
        <taxon>Eukaryota</taxon>
        <taxon>Metazoa</taxon>
        <taxon>Ecdysozoa</taxon>
        <taxon>Arthropoda</taxon>
        <taxon>Chelicerata</taxon>
        <taxon>Arachnida</taxon>
        <taxon>Araneae</taxon>
        <taxon>Araneomorphae</taxon>
        <taxon>Entelegynae</taxon>
        <taxon>Araneoidea</taxon>
        <taxon>Araneidae</taxon>
        <taxon>Caerostris</taxon>
    </lineage>
</organism>
<dbReference type="Proteomes" id="UP001054945">
    <property type="component" value="Unassembled WGS sequence"/>
</dbReference>
<evidence type="ECO:0000313" key="2">
    <source>
        <dbReference type="Proteomes" id="UP001054945"/>
    </source>
</evidence>
<reference evidence="1 2" key="1">
    <citation type="submission" date="2021-06" db="EMBL/GenBank/DDBJ databases">
        <title>Caerostris extrusa draft genome.</title>
        <authorList>
            <person name="Kono N."/>
            <person name="Arakawa K."/>
        </authorList>
    </citation>
    <scope>NUCLEOTIDE SEQUENCE [LARGE SCALE GENOMIC DNA]</scope>
</reference>
<accession>A0AAV4Y3S3</accession>
<dbReference type="EMBL" id="BPLR01001252">
    <property type="protein sequence ID" value="GIZ01100.1"/>
    <property type="molecule type" value="Genomic_DNA"/>
</dbReference>
<evidence type="ECO:0000313" key="1">
    <source>
        <dbReference type="EMBL" id="GIZ01100.1"/>
    </source>
</evidence>
<name>A0AAV4Y3S3_CAEEX</name>
<sequence length="125" mass="13927">MQENLSVYSRGILKKCLNSSDCSSELRGSLCVQNTCVCPQGYLPTKKGTIGCFQVGKRLGNFCNSSANCGEELTCKNNVCFCPEGFQLFQTQGKNLCLMWHKPTRLVDRCRLTEDCSRNDPNSIL</sequence>
<proteinExistence type="predicted"/>
<protein>
    <recommendedName>
        <fullName evidence="3">EB domain-containing protein</fullName>
    </recommendedName>
</protein>
<gene>
    <name evidence="1" type="primary">AVEN_75861_1</name>
    <name evidence="1" type="ORF">CEXT_643131</name>
</gene>
<dbReference type="AlphaFoldDB" id="A0AAV4Y3S3"/>
<keyword evidence="2" id="KW-1185">Reference proteome</keyword>
<comment type="caution">
    <text evidence="1">The sequence shown here is derived from an EMBL/GenBank/DDBJ whole genome shotgun (WGS) entry which is preliminary data.</text>
</comment>
<evidence type="ECO:0008006" key="3">
    <source>
        <dbReference type="Google" id="ProtNLM"/>
    </source>
</evidence>